<keyword evidence="6 8" id="KW-0414">Isoprene biosynthesis</keyword>
<dbReference type="GO" id="GO:0008685">
    <property type="term" value="F:2-C-methyl-D-erythritol 2,4-cyclodiphosphate synthase activity"/>
    <property type="evidence" value="ECO:0007669"/>
    <property type="project" value="UniProtKB-EC"/>
</dbReference>
<comment type="similarity">
    <text evidence="8">Belongs to the IspF family.</text>
</comment>
<evidence type="ECO:0000256" key="4">
    <source>
        <dbReference type="ARBA" id="ARBA00012579"/>
    </source>
</evidence>
<dbReference type="Gene3D" id="3.30.1330.50">
    <property type="entry name" value="2-C-methyl-D-erythritol 2,4-cyclodiphosphate synthase"/>
    <property type="match status" value="1"/>
</dbReference>
<accession>A0A388LW85</accession>
<dbReference type="GO" id="GO:0046872">
    <property type="term" value="F:metal ion binding"/>
    <property type="evidence" value="ECO:0007669"/>
    <property type="project" value="UniProtKB-KW"/>
</dbReference>
<dbReference type="PANTHER" id="PTHR43181">
    <property type="entry name" value="2-C-METHYL-D-ERYTHRITOL 2,4-CYCLODIPHOSPHATE SYNTHASE, CHLOROPLASTIC"/>
    <property type="match status" value="1"/>
</dbReference>
<dbReference type="Proteomes" id="UP000265515">
    <property type="component" value="Unassembled WGS sequence"/>
</dbReference>
<dbReference type="GO" id="GO:0019288">
    <property type="term" value="P:isopentenyl diphosphate biosynthetic process, methylerythritol 4-phosphate pathway"/>
    <property type="evidence" value="ECO:0007669"/>
    <property type="project" value="UniProtKB-UniPathway"/>
</dbReference>
<evidence type="ECO:0000256" key="1">
    <source>
        <dbReference type="ARBA" id="ARBA00000200"/>
    </source>
</evidence>
<dbReference type="GO" id="GO:0016117">
    <property type="term" value="P:carotenoid biosynthetic process"/>
    <property type="evidence" value="ECO:0007669"/>
    <property type="project" value="EnsemblPlants"/>
</dbReference>
<reference evidence="10 11" key="1">
    <citation type="journal article" date="2018" name="Cell">
        <title>The Chara Genome: Secondary Complexity and Implications for Plant Terrestrialization.</title>
        <authorList>
            <person name="Nishiyama T."/>
            <person name="Sakayama H."/>
            <person name="Vries J.D."/>
            <person name="Buschmann H."/>
            <person name="Saint-Marcoux D."/>
            <person name="Ullrich K.K."/>
            <person name="Haas F.B."/>
            <person name="Vanderstraeten L."/>
            <person name="Becker D."/>
            <person name="Lang D."/>
            <person name="Vosolsobe S."/>
            <person name="Rombauts S."/>
            <person name="Wilhelmsson P.K.I."/>
            <person name="Janitza P."/>
            <person name="Kern R."/>
            <person name="Heyl A."/>
            <person name="Rumpler F."/>
            <person name="Villalobos L.I.A.C."/>
            <person name="Clay J.M."/>
            <person name="Skokan R."/>
            <person name="Toyoda A."/>
            <person name="Suzuki Y."/>
            <person name="Kagoshima H."/>
            <person name="Schijlen E."/>
            <person name="Tajeshwar N."/>
            <person name="Catarino B."/>
            <person name="Hetherington A.J."/>
            <person name="Saltykova A."/>
            <person name="Bonnot C."/>
            <person name="Breuninger H."/>
            <person name="Symeonidi A."/>
            <person name="Radhakrishnan G.V."/>
            <person name="Van Nieuwerburgh F."/>
            <person name="Deforce D."/>
            <person name="Chang C."/>
            <person name="Karol K.G."/>
            <person name="Hedrich R."/>
            <person name="Ulvskov P."/>
            <person name="Glockner G."/>
            <person name="Delwiche C.F."/>
            <person name="Petrasek J."/>
            <person name="Van de Peer Y."/>
            <person name="Friml J."/>
            <person name="Beilby M."/>
            <person name="Dolan L."/>
            <person name="Kohara Y."/>
            <person name="Sugano S."/>
            <person name="Fujiyama A."/>
            <person name="Delaux P.-M."/>
            <person name="Quint M."/>
            <person name="TheiBen G."/>
            <person name="Hagemann M."/>
            <person name="Harholt J."/>
            <person name="Dunand C."/>
            <person name="Zachgo S."/>
            <person name="Langdale J."/>
            <person name="Maumus F."/>
            <person name="Straeten D.V.D."/>
            <person name="Gould S.B."/>
            <person name="Rensing S.A."/>
        </authorList>
    </citation>
    <scope>NUCLEOTIDE SEQUENCE [LARGE SCALE GENOMIC DNA]</scope>
    <source>
        <strain evidence="10 11">S276</strain>
    </source>
</reference>
<keyword evidence="5" id="KW-0479">Metal-binding</keyword>
<evidence type="ECO:0000256" key="8">
    <source>
        <dbReference type="RuleBase" id="RU004395"/>
    </source>
</evidence>
<dbReference type="EMBL" id="BFEA01000570">
    <property type="protein sequence ID" value="GBG86566.1"/>
    <property type="molecule type" value="Genomic_DNA"/>
</dbReference>
<dbReference type="FunFam" id="3.30.1330.50:FF:000003">
    <property type="entry name" value="2-C-methyl-D-erythritol 2,4-cyclodiphosphate synthase"/>
    <property type="match status" value="1"/>
</dbReference>
<dbReference type="PANTHER" id="PTHR43181:SF1">
    <property type="entry name" value="2-C-METHYL-D-ERYTHRITOL 2,4-CYCLODIPHOSPHATE SYNTHASE, CHLOROPLASTIC"/>
    <property type="match status" value="1"/>
</dbReference>
<keyword evidence="11" id="KW-1185">Reference proteome</keyword>
<dbReference type="EC" id="4.6.1.12" evidence="4 8"/>
<dbReference type="Pfam" id="PF02542">
    <property type="entry name" value="YgbB"/>
    <property type="match status" value="1"/>
</dbReference>
<feature type="domain" description="2-C-methyl-D-erythritol 2,4-cyclodiphosphate synthase" evidence="9">
    <location>
        <begin position="142"/>
        <end position="295"/>
    </location>
</feature>
<protein>
    <recommendedName>
        <fullName evidence="4 8">2-C-methyl-D-erythritol 2,4-cyclodiphosphate synthase</fullName>
        <ecNumber evidence="4 8">4.6.1.12</ecNumber>
    </recommendedName>
</protein>
<dbReference type="UniPathway" id="UPA00056">
    <property type="reaction ID" value="UER00095"/>
</dbReference>
<comment type="cofactor">
    <cofactor evidence="2">
        <name>a divalent metal cation</name>
        <dbReference type="ChEBI" id="CHEBI:60240"/>
    </cofactor>
</comment>
<dbReference type="NCBIfam" id="TIGR00151">
    <property type="entry name" value="ispF"/>
    <property type="match status" value="1"/>
</dbReference>
<dbReference type="InterPro" id="IPR020555">
    <property type="entry name" value="MECDP_synthase_CS"/>
</dbReference>
<comment type="catalytic activity">
    <reaction evidence="1 8">
        <text>4-CDP-2-C-methyl-D-erythritol 2-phosphate = 2-C-methyl-D-erythritol 2,4-cyclic diphosphate + CMP</text>
        <dbReference type="Rhea" id="RHEA:23864"/>
        <dbReference type="ChEBI" id="CHEBI:57919"/>
        <dbReference type="ChEBI" id="CHEBI:58483"/>
        <dbReference type="ChEBI" id="CHEBI:60377"/>
        <dbReference type="EC" id="4.6.1.12"/>
    </reaction>
</comment>
<dbReference type="OrthoDB" id="2015434at2759"/>
<evidence type="ECO:0000256" key="7">
    <source>
        <dbReference type="ARBA" id="ARBA00023239"/>
    </source>
</evidence>
<dbReference type="InterPro" id="IPR036571">
    <property type="entry name" value="MECDP_synthase_sf"/>
</dbReference>
<dbReference type="InterPro" id="IPR003526">
    <property type="entry name" value="MECDP_synthase"/>
</dbReference>
<dbReference type="HAMAP" id="MF_00107">
    <property type="entry name" value="IspF"/>
    <property type="match status" value="1"/>
</dbReference>
<name>A0A388LW85_CHABU</name>
<evidence type="ECO:0000313" key="11">
    <source>
        <dbReference type="Proteomes" id="UP000265515"/>
    </source>
</evidence>
<evidence type="ECO:0000256" key="3">
    <source>
        <dbReference type="ARBA" id="ARBA00004709"/>
    </source>
</evidence>
<evidence type="ECO:0000256" key="5">
    <source>
        <dbReference type="ARBA" id="ARBA00022723"/>
    </source>
</evidence>
<keyword evidence="7 8" id="KW-0456">Lyase</keyword>
<dbReference type="SUPFAM" id="SSF69765">
    <property type="entry name" value="IpsF-like"/>
    <property type="match status" value="1"/>
</dbReference>
<evidence type="ECO:0000256" key="2">
    <source>
        <dbReference type="ARBA" id="ARBA00001968"/>
    </source>
</evidence>
<dbReference type="PROSITE" id="PS01350">
    <property type="entry name" value="ISPF"/>
    <property type="match status" value="1"/>
</dbReference>
<dbReference type="CDD" id="cd00554">
    <property type="entry name" value="MECDP_synthase"/>
    <property type="match status" value="1"/>
</dbReference>
<evidence type="ECO:0000313" key="10">
    <source>
        <dbReference type="EMBL" id="GBG86566.1"/>
    </source>
</evidence>
<proteinExistence type="inferred from homology"/>
<evidence type="ECO:0000256" key="6">
    <source>
        <dbReference type="ARBA" id="ARBA00023229"/>
    </source>
</evidence>
<sequence length="299" mass="31738">MAATAAASAACSTTAHLEGKTLRRSRPSLTAAQGSFGSCLRCSSRSQHRGDHRLHLGDETKACIRSPAAPFQCLSQKPDASPAVYSRRSSSEEAVAAGLMTGSAESGRLGLNNGWRCRSAIAGDVAVAEDQSKSSETTALPFRIGHGFDLHRLEPGFPLIIGGVNIPHDRGCDAHSDGDVLLHCLVDAILGALSLPDIGQLFPDNDPKWKGADSTVFMKEAVRRMHEAGYRVGNVDATVILQRPKLSPHKPVILKNLCELLGVGAGAVNLKAKTHEKVDSLGENRSVACHAVVLLMRKD</sequence>
<dbReference type="GO" id="GO:0015995">
    <property type="term" value="P:chlorophyll biosynthetic process"/>
    <property type="evidence" value="ECO:0007669"/>
    <property type="project" value="EnsemblPlants"/>
</dbReference>
<dbReference type="STRING" id="69332.A0A388LW85"/>
<gene>
    <name evidence="10" type="ORF">CBR_g41628</name>
</gene>
<comment type="caution">
    <text evidence="10">The sequence shown here is derived from an EMBL/GenBank/DDBJ whole genome shotgun (WGS) entry which is preliminary data.</text>
</comment>
<dbReference type="Gramene" id="GBG86566">
    <property type="protein sequence ID" value="GBG86566"/>
    <property type="gene ID" value="CBR_g41628"/>
</dbReference>
<comment type="pathway">
    <text evidence="3">Isoprenoid biosynthesis; isopentenyl diphosphate biosynthesis via DXP pathway; isopentenyl diphosphate from 1-deoxy-D-xylulose 5-phosphate: step 4/6.</text>
</comment>
<evidence type="ECO:0000259" key="9">
    <source>
        <dbReference type="Pfam" id="PF02542"/>
    </source>
</evidence>
<organism evidence="10 11">
    <name type="scientific">Chara braunii</name>
    <name type="common">Braun's stonewort</name>
    <dbReference type="NCBI Taxonomy" id="69332"/>
    <lineage>
        <taxon>Eukaryota</taxon>
        <taxon>Viridiplantae</taxon>
        <taxon>Streptophyta</taxon>
        <taxon>Charophyceae</taxon>
        <taxon>Charales</taxon>
        <taxon>Characeae</taxon>
        <taxon>Chara</taxon>
    </lineage>
</organism>
<dbReference type="AlphaFoldDB" id="A0A388LW85"/>